<feature type="region of interest" description="Disordered" evidence="2">
    <location>
        <begin position="958"/>
        <end position="1001"/>
    </location>
</feature>
<evidence type="ECO:0000313" key="3">
    <source>
        <dbReference type="EMBL" id="CAB9524625.1"/>
    </source>
</evidence>
<feature type="compositionally biased region" description="Basic and acidic residues" evidence="2">
    <location>
        <begin position="53"/>
        <end position="65"/>
    </location>
</feature>
<gene>
    <name evidence="3" type="ORF">SEMRO_1560_G282530.1</name>
</gene>
<feature type="compositionally biased region" description="Polar residues" evidence="2">
    <location>
        <begin position="694"/>
        <end position="714"/>
    </location>
</feature>
<dbReference type="Proteomes" id="UP001153069">
    <property type="component" value="Unassembled WGS sequence"/>
</dbReference>
<feature type="region of interest" description="Disordered" evidence="2">
    <location>
        <begin position="1018"/>
        <end position="1092"/>
    </location>
</feature>
<feature type="region of interest" description="Disordered" evidence="2">
    <location>
        <begin position="1"/>
        <end position="29"/>
    </location>
</feature>
<organism evidence="3 4">
    <name type="scientific">Seminavis robusta</name>
    <dbReference type="NCBI Taxonomy" id="568900"/>
    <lineage>
        <taxon>Eukaryota</taxon>
        <taxon>Sar</taxon>
        <taxon>Stramenopiles</taxon>
        <taxon>Ochrophyta</taxon>
        <taxon>Bacillariophyta</taxon>
        <taxon>Bacillariophyceae</taxon>
        <taxon>Bacillariophycidae</taxon>
        <taxon>Naviculales</taxon>
        <taxon>Naviculaceae</taxon>
        <taxon>Seminavis</taxon>
    </lineage>
</organism>
<feature type="region of interest" description="Disordered" evidence="2">
    <location>
        <begin position="53"/>
        <end position="129"/>
    </location>
</feature>
<sequence length="1092" mass="120405">MSGWSGPGLSTGLSTGPSTPVTANTNTAHDHYHHHPVHELEEYLNQLIRSIGQHEQKQHQVEQQRHQTAQYGHGHGQPQAQAQAPVGSIGSQPESHRVVPEWLKTEGSPPDKQLPPPDPARTSRNAATEGPGAEKFLRELEQLIKCFLNQQKQQQTNPQSHNQSTNRAAPPPLSPNSLSQDAESRVELLRRAVADAEAEATARRLQMQQQQQQHHSHPHKNHNHNPQLAEDAQARVHQLQKAVAAAEAEAAARAFPQPSYQGGTSPEAEARAKVLQQARAAEEAEAASRALLLQQQQQQQQRSQSWPYKELQNRIGQHWDATMAENDSLKHQLQQTGQSQNQLLAAKQAETDSLKYRAALQQTQLQHAKNSAEELLQEKEALLVKIKQAIADLKQELAQRKQHQQPHHQQQTARAPPMPQPHVQVPNPSQQQQPPRPPPQPEASSLLHHTNEKEALLEKLRQFMTSLENELGRIRTEKQNLETDLQRTQMALQAHQQLHQTLAQSFQSTESEIGAIRQMLAQVDVDERRGGTSHHHQPQQHQTVSWGAPLSNHGGAPLPPTSQYYQQQQSEPTMQQNNTAATMQSAPSSFVPPAAAQSPAALLSSMLTAPPGPYQLPNPTTTAMYSSAPAVTNYGNTVETVDEQEWRPDEQAAAMASANHDYWQQPQQQQLAVFHTQDDGRSQEGPPAYDQHYNHPTQDPQGYMSQGEHFQNPEQAPRGGGGEWNYDPPAEYQSQAGFISTFTEDPSYYPGGSVGATGSQHYDPHQNPTTTAGNSSAMMPLSHDRSVLTESVNFDGGVGQQQQQQQQQQPQLSSQQYGAQPLPQHNGDWSNPADRALVDPAMYSSNLTQQETMSRHSTSANQPQYTPYEQPPPSTNYIVEVPTSSTLTDTVLPPEPPQYRPTGMAFLQQQMADAVEDARHNTALTVASMMSSSSYGTPPVVHKFPLQPAPMATMHKTRNNSVTTPERAVPHRTEPSWTGGSMMPTNNSPSLAPGGSPSLVPNITRKARQLAPVLSYRDTVDHSTGPNNHHYKHGSPNTKGPHPGSNMHRHYPPSSAGTPRHSNRTGGMTSTPANTSNNNTRPPVNRVRVDPS</sequence>
<feature type="region of interest" description="Disordered" evidence="2">
    <location>
        <begin position="848"/>
        <end position="873"/>
    </location>
</feature>
<reference evidence="3" key="1">
    <citation type="submission" date="2020-06" db="EMBL/GenBank/DDBJ databases">
        <authorList>
            <consortium name="Plant Systems Biology data submission"/>
        </authorList>
    </citation>
    <scope>NUCLEOTIDE SEQUENCE</scope>
    <source>
        <strain evidence="3">D6</strain>
    </source>
</reference>
<feature type="compositionally biased region" description="Low complexity" evidence="2">
    <location>
        <begin position="151"/>
        <end position="166"/>
    </location>
</feature>
<feature type="compositionally biased region" description="Low complexity" evidence="2">
    <location>
        <begin position="800"/>
        <end position="816"/>
    </location>
</feature>
<evidence type="ECO:0000313" key="4">
    <source>
        <dbReference type="Proteomes" id="UP001153069"/>
    </source>
</evidence>
<feature type="region of interest" description="Disordered" evidence="2">
    <location>
        <begin position="795"/>
        <end position="835"/>
    </location>
</feature>
<feature type="compositionally biased region" description="Low complexity" evidence="2">
    <location>
        <begin position="66"/>
        <end position="87"/>
    </location>
</feature>
<dbReference type="EMBL" id="CAICTM010001558">
    <property type="protein sequence ID" value="CAB9524625.1"/>
    <property type="molecule type" value="Genomic_DNA"/>
</dbReference>
<feature type="compositionally biased region" description="Low complexity" evidence="2">
    <location>
        <begin position="988"/>
        <end position="1001"/>
    </location>
</feature>
<dbReference type="AlphaFoldDB" id="A0A9N8EQL5"/>
<name>A0A9N8EQL5_9STRA</name>
<proteinExistence type="predicted"/>
<feature type="compositionally biased region" description="Basic and acidic residues" evidence="2">
    <location>
        <begin position="182"/>
        <end position="194"/>
    </location>
</feature>
<feature type="region of interest" description="Disordered" evidence="2">
    <location>
        <begin position="151"/>
        <end position="225"/>
    </location>
</feature>
<feature type="coiled-coil region" evidence="1">
    <location>
        <begin position="450"/>
        <end position="498"/>
    </location>
</feature>
<comment type="caution">
    <text evidence="3">The sequence shown here is derived from an EMBL/GenBank/DDBJ whole genome shotgun (WGS) entry which is preliminary data.</text>
</comment>
<feature type="region of interest" description="Disordered" evidence="2">
    <location>
        <begin position="675"/>
        <end position="779"/>
    </location>
</feature>
<feature type="compositionally biased region" description="Low complexity" evidence="2">
    <location>
        <begin position="1069"/>
        <end position="1086"/>
    </location>
</feature>
<feature type="region of interest" description="Disordered" evidence="2">
    <location>
        <begin position="256"/>
        <end position="276"/>
    </location>
</feature>
<feature type="compositionally biased region" description="Low complexity" evidence="2">
    <location>
        <begin position="407"/>
        <end position="433"/>
    </location>
</feature>
<feature type="region of interest" description="Disordered" evidence="2">
    <location>
        <begin position="397"/>
        <end position="445"/>
    </location>
</feature>
<dbReference type="PANTHER" id="PTHR45615:SF80">
    <property type="entry name" value="GRIP DOMAIN-CONTAINING PROTEIN"/>
    <property type="match status" value="1"/>
</dbReference>
<protein>
    <submittedName>
        <fullName evidence="3">Uncharacterized protein</fullName>
    </submittedName>
</protein>
<evidence type="ECO:0000256" key="1">
    <source>
        <dbReference type="SAM" id="Coils"/>
    </source>
</evidence>
<keyword evidence="1" id="KW-0175">Coiled coil</keyword>
<feature type="compositionally biased region" description="Polar residues" evidence="2">
    <location>
        <begin position="848"/>
        <end position="861"/>
    </location>
</feature>
<feature type="compositionally biased region" description="Basic residues" evidence="2">
    <location>
        <begin position="214"/>
        <end position="223"/>
    </location>
</feature>
<dbReference type="PANTHER" id="PTHR45615">
    <property type="entry name" value="MYOSIN HEAVY CHAIN, NON-MUSCLE"/>
    <property type="match status" value="1"/>
</dbReference>
<feature type="compositionally biased region" description="Polar residues" evidence="2">
    <location>
        <begin position="732"/>
        <end position="744"/>
    </location>
</feature>
<feature type="compositionally biased region" description="Polar residues" evidence="2">
    <location>
        <begin position="756"/>
        <end position="777"/>
    </location>
</feature>
<feature type="region of interest" description="Disordered" evidence="2">
    <location>
        <begin position="526"/>
        <end position="558"/>
    </location>
</feature>
<accession>A0A9N8EQL5</accession>
<evidence type="ECO:0000256" key="2">
    <source>
        <dbReference type="SAM" id="MobiDB-lite"/>
    </source>
</evidence>
<feature type="compositionally biased region" description="Polar residues" evidence="2">
    <location>
        <begin position="975"/>
        <end position="987"/>
    </location>
</feature>
<feature type="compositionally biased region" description="Low complexity" evidence="2">
    <location>
        <begin position="203"/>
        <end position="213"/>
    </location>
</feature>
<feature type="compositionally biased region" description="Low complexity" evidence="2">
    <location>
        <begin position="1"/>
        <end position="20"/>
    </location>
</feature>
<keyword evidence="4" id="KW-1185">Reference proteome</keyword>